<feature type="transmembrane region" description="Helical" evidence="6">
    <location>
        <begin position="220"/>
        <end position="237"/>
    </location>
</feature>
<feature type="region of interest" description="Disordered" evidence="5">
    <location>
        <begin position="713"/>
        <end position="735"/>
    </location>
</feature>
<feature type="domain" description="Anoctamin alpha-beta plait" evidence="8">
    <location>
        <begin position="21"/>
        <end position="137"/>
    </location>
</feature>
<feature type="compositionally biased region" description="Basic and acidic residues" evidence="5">
    <location>
        <begin position="673"/>
        <end position="683"/>
    </location>
</feature>
<dbReference type="Proteomes" id="UP000557566">
    <property type="component" value="Unassembled WGS sequence"/>
</dbReference>
<feature type="transmembrane region" description="Helical" evidence="6">
    <location>
        <begin position="330"/>
        <end position="356"/>
    </location>
</feature>
<organism evidence="9 10">
    <name type="scientific">Ophiocordyceps sinensis</name>
    <dbReference type="NCBI Taxonomy" id="72228"/>
    <lineage>
        <taxon>Eukaryota</taxon>
        <taxon>Fungi</taxon>
        <taxon>Dikarya</taxon>
        <taxon>Ascomycota</taxon>
        <taxon>Pezizomycotina</taxon>
        <taxon>Sordariomycetes</taxon>
        <taxon>Hypocreomycetidae</taxon>
        <taxon>Hypocreales</taxon>
        <taxon>Ophiocordycipitaceae</taxon>
        <taxon>Ophiocordyceps</taxon>
    </lineage>
</organism>
<feature type="transmembrane region" description="Helical" evidence="6">
    <location>
        <begin position="561"/>
        <end position="585"/>
    </location>
</feature>
<evidence type="ECO:0000313" key="10">
    <source>
        <dbReference type="Proteomes" id="UP000557566"/>
    </source>
</evidence>
<evidence type="ECO:0000256" key="4">
    <source>
        <dbReference type="ARBA" id="ARBA00023136"/>
    </source>
</evidence>
<dbReference type="Pfam" id="PF20877">
    <property type="entry name" value="Anoctamin_N"/>
    <property type="match status" value="1"/>
</dbReference>
<dbReference type="PANTHER" id="PTHR12308">
    <property type="entry name" value="ANOCTAMIN"/>
    <property type="match status" value="1"/>
</dbReference>
<evidence type="ECO:0008006" key="11">
    <source>
        <dbReference type="Google" id="ProtNLM"/>
    </source>
</evidence>
<keyword evidence="2 6" id="KW-0812">Transmembrane</keyword>
<dbReference type="AlphaFoldDB" id="A0A8H4PZI4"/>
<feature type="domain" description="Anoctamin transmembrane" evidence="7">
    <location>
        <begin position="179"/>
        <end position="641"/>
    </location>
</feature>
<dbReference type="PANTHER" id="PTHR12308:SF73">
    <property type="entry name" value="ANOCTAMIN"/>
    <property type="match status" value="1"/>
</dbReference>
<proteinExistence type="predicted"/>
<dbReference type="GO" id="GO:0016020">
    <property type="term" value="C:membrane"/>
    <property type="evidence" value="ECO:0007669"/>
    <property type="project" value="UniProtKB-SubCell"/>
</dbReference>
<evidence type="ECO:0000259" key="7">
    <source>
        <dbReference type="Pfam" id="PF04547"/>
    </source>
</evidence>
<comment type="caution">
    <text evidence="9">The sequence shown here is derived from an EMBL/GenBank/DDBJ whole genome shotgun (WGS) entry which is preliminary data.</text>
</comment>
<dbReference type="OrthoDB" id="296386at2759"/>
<keyword evidence="10" id="KW-1185">Reference proteome</keyword>
<name>A0A8H4PZI4_9HYPO</name>
<feature type="transmembrane region" description="Helical" evidence="6">
    <location>
        <begin position="514"/>
        <end position="537"/>
    </location>
</feature>
<gene>
    <name evidence="9" type="ORF">G6O67_000662</name>
</gene>
<comment type="subcellular location">
    <subcellularLocation>
        <location evidence="1">Membrane</location>
        <topology evidence="1">Multi-pass membrane protein</topology>
    </subcellularLocation>
</comment>
<dbReference type="Pfam" id="PF04547">
    <property type="entry name" value="Anoctamin"/>
    <property type="match status" value="1"/>
</dbReference>
<keyword evidence="4 6" id="KW-0472">Membrane</keyword>
<protein>
    <recommendedName>
        <fullName evidence="11">Anoctamin/TMEM 16</fullName>
    </recommendedName>
</protein>
<evidence type="ECO:0000259" key="8">
    <source>
        <dbReference type="Pfam" id="PF20877"/>
    </source>
</evidence>
<evidence type="ECO:0000256" key="1">
    <source>
        <dbReference type="ARBA" id="ARBA00004141"/>
    </source>
</evidence>
<accession>A0A8H4PZI4</accession>
<dbReference type="InterPro" id="IPR007632">
    <property type="entry name" value="Anoctamin"/>
</dbReference>
<evidence type="ECO:0000256" key="2">
    <source>
        <dbReference type="ARBA" id="ARBA00022692"/>
    </source>
</evidence>
<keyword evidence="3 6" id="KW-1133">Transmembrane helix</keyword>
<dbReference type="EMBL" id="JAAVMX010000001">
    <property type="protein sequence ID" value="KAF4513386.1"/>
    <property type="molecule type" value="Genomic_DNA"/>
</dbReference>
<sequence length="735" mass="83453">MTSLRDLPGGQGDGRHQRNLGVDYVIHFKVPPKERAEAEAGFVRLVQALTNVGLATEVRNGDNDSLLIFVKVASQDLLSHQIYRARLQDWLHGVRISGPETDPSRAFEDEPVTEAERLRLVHDIITRPINEGGAGVGEVGGGSKFVASVFPLHDQPFNKAWIQKWSKKYILEQADIDEIRNKFGEKVAFYFAFLRSYLRFLAFPSALGAAAWLLLGQFSYFYALGCGLWSVVFFEYWKQKEVDLAVQWGVRGVSSIQHERPEFKWEFETEDTVTGEPKKVYPFAKRFQTQLLQIPFALACVLVLGGLVVVCNSLEIFINEVYDGPFKQYLAFLPTVLLVVFTPTFSSVLMGAAKILTERENYETTDAHDAALIQKQFVLNFMTSYMALLFTAFVYMPFGESLVPLLEFWKKTAQTVTFSEKSLPTQHFKINPQRISSQMFYFTVTAQIVNFATEVIVPYVTHKAVVKAKQFRSKGTVQTQDHAEEAEFLERVRDECELETYDVTGDYREMVMQYGYLSLFSVAWPLAASCFLINNWVELRSDALKIAISCKRPIPWRSDSIGTWLTALGFLSWLGSITSSAIVYLCSNSRNVSAGTTSRLTAWGGLLSILLAEHFYLAVQLAVRYMMKKLESPGLQQERKERYLMKKRLMHEKLGQDTQKPSWVPGIETTDKVTRETLEEEARQSSMRGQGTPEEMFWQRQRGMDDTILIGRRLIEQGAADAKKTRSEPAPSPRA</sequence>
<dbReference type="InterPro" id="IPR049456">
    <property type="entry name" value="Anoctamin_N_fung"/>
</dbReference>
<evidence type="ECO:0000256" key="3">
    <source>
        <dbReference type="ARBA" id="ARBA00022989"/>
    </source>
</evidence>
<evidence type="ECO:0000313" key="9">
    <source>
        <dbReference type="EMBL" id="KAF4513386.1"/>
    </source>
</evidence>
<evidence type="ECO:0000256" key="6">
    <source>
        <dbReference type="SAM" id="Phobius"/>
    </source>
</evidence>
<dbReference type="InterPro" id="IPR049452">
    <property type="entry name" value="Anoctamin_TM"/>
</dbReference>
<reference evidence="9 10" key="1">
    <citation type="journal article" date="2020" name="Genome Biol. Evol.">
        <title>A new high-quality draft genome assembly of the Chinese cordyceps Ophiocordyceps sinensis.</title>
        <authorList>
            <person name="Shu R."/>
            <person name="Zhang J."/>
            <person name="Meng Q."/>
            <person name="Zhang H."/>
            <person name="Zhou G."/>
            <person name="Li M."/>
            <person name="Wu P."/>
            <person name="Zhao Y."/>
            <person name="Chen C."/>
            <person name="Qin Q."/>
        </authorList>
    </citation>
    <scope>NUCLEOTIDE SEQUENCE [LARGE SCALE GENOMIC DNA]</scope>
    <source>
        <strain evidence="9 10">IOZ07</strain>
    </source>
</reference>
<feature type="transmembrane region" description="Helical" evidence="6">
    <location>
        <begin position="294"/>
        <end position="318"/>
    </location>
</feature>
<dbReference type="GO" id="GO:0005254">
    <property type="term" value="F:chloride channel activity"/>
    <property type="evidence" value="ECO:0007669"/>
    <property type="project" value="TreeGrafter"/>
</dbReference>
<feature type="region of interest" description="Disordered" evidence="5">
    <location>
        <begin position="673"/>
        <end position="694"/>
    </location>
</feature>
<feature type="transmembrane region" description="Helical" evidence="6">
    <location>
        <begin position="600"/>
        <end position="619"/>
    </location>
</feature>
<feature type="transmembrane region" description="Helical" evidence="6">
    <location>
        <begin position="377"/>
        <end position="398"/>
    </location>
</feature>
<evidence type="ECO:0000256" key="5">
    <source>
        <dbReference type="SAM" id="MobiDB-lite"/>
    </source>
</evidence>
<dbReference type="GO" id="GO:0032541">
    <property type="term" value="C:cortical endoplasmic reticulum"/>
    <property type="evidence" value="ECO:0007669"/>
    <property type="project" value="TreeGrafter"/>
</dbReference>